<dbReference type="InterPro" id="IPR013149">
    <property type="entry name" value="ADH-like_C"/>
</dbReference>
<keyword evidence="3" id="KW-1185">Reference proteome</keyword>
<dbReference type="SUPFAM" id="SSF51735">
    <property type="entry name" value="NAD(P)-binding Rossmann-fold domains"/>
    <property type="match status" value="1"/>
</dbReference>
<name>X6M6U8_RETFI</name>
<dbReference type="InterPro" id="IPR011032">
    <property type="entry name" value="GroES-like_sf"/>
</dbReference>
<dbReference type="GO" id="GO:0005739">
    <property type="term" value="C:mitochondrion"/>
    <property type="evidence" value="ECO:0007669"/>
    <property type="project" value="TreeGrafter"/>
</dbReference>
<gene>
    <name evidence="2" type="ORF">RFI_27733</name>
</gene>
<dbReference type="Proteomes" id="UP000023152">
    <property type="component" value="Unassembled WGS sequence"/>
</dbReference>
<evidence type="ECO:0000313" key="2">
    <source>
        <dbReference type="EMBL" id="ETO09644.1"/>
    </source>
</evidence>
<dbReference type="PANTHER" id="PTHR43677:SF4">
    <property type="entry name" value="QUINONE OXIDOREDUCTASE-LIKE PROTEIN 2"/>
    <property type="match status" value="1"/>
</dbReference>
<proteinExistence type="predicted"/>
<dbReference type="SUPFAM" id="SSF50129">
    <property type="entry name" value="GroES-like"/>
    <property type="match status" value="1"/>
</dbReference>
<dbReference type="EMBL" id="ASPP01023969">
    <property type="protein sequence ID" value="ETO09644.1"/>
    <property type="molecule type" value="Genomic_DNA"/>
</dbReference>
<dbReference type="OMA" id="GKHQNNT"/>
<evidence type="ECO:0000313" key="3">
    <source>
        <dbReference type="Proteomes" id="UP000023152"/>
    </source>
</evidence>
<dbReference type="AlphaFoldDB" id="X6M6U8"/>
<protein>
    <recommendedName>
        <fullName evidence="1">Enoyl reductase (ER) domain-containing protein</fullName>
    </recommendedName>
</protein>
<dbReference type="CDD" id="cd08241">
    <property type="entry name" value="QOR1"/>
    <property type="match status" value="1"/>
</dbReference>
<dbReference type="OrthoDB" id="3509362at2759"/>
<dbReference type="InterPro" id="IPR020843">
    <property type="entry name" value="ER"/>
</dbReference>
<dbReference type="SMART" id="SM00829">
    <property type="entry name" value="PKS_ER"/>
    <property type="match status" value="1"/>
</dbReference>
<dbReference type="PANTHER" id="PTHR43677">
    <property type="entry name" value="SHORT-CHAIN DEHYDROGENASE/REDUCTASE"/>
    <property type="match status" value="1"/>
</dbReference>
<accession>X6M6U8</accession>
<organism evidence="2 3">
    <name type="scientific">Reticulomyxa filosa</name>
    <dbReference type="NCBI Taxonomy" id="46433"/>
    <lineage>
        <taxon>Eukaryota</taxon>
        <taxon>Sar</taxon>
        <taxon>Rhizaria</taxon>
        <taxon>Retaria</taxon>
        <taxon>Foraminifera</taxon>
        <taxon>Monothalamids</taxon>
        <taxon>Reticulomyxidae</taxon>
        <taxon>Reticulomyxa</taxon>
    </lineage>
</organism>
<dbReference type="GO" id="GO:0016491">
    <property type="term" value="F:oxidoreductase activity"/>
    <property type="evidence" value="ECO:0007669"/>
    <property type="project" value="InterPro"/>
</dbReference>
<dbReference type="InterPro" id="IPR036291">
    <property type="entry name" value="NAD(P)-bd_dom_sf"/>
</dbReference>
<sequence>MKAIVCTKTGKTLEEGLENLVLTTRPIPEPNDSQIQVQVKAAALNYLDGLVLQSKFFFLTLGEKKKDKYQIKFKPPFVPGKEQRHIKKIEVKGFKVGDHICGSPAFPHGAFSEYAICNPTGIWKTSNEMDWLDASGFAITYGTAYMTIVQRAKFDELLKAHRSKKQSKGANASSNSASINALVSAAAGGVGTASIQILKALSEKEKEPVNIIACCGGSEKSDVVQQCGATHIIDYKRVPNWSSEVLQISKNQGLDLFVDVVGGKVFDEALKCMNWYGKMMIIGFAGGEIPKIAANRILLKSIDVSGVLWGATGLKDFPSFYSSLVGALRLYDEGLLKPVVGNTFSFTINDVRQAFVELFSRKSVGKLVVCIDNTCLPKNLAGSAKSKL</sequence>
<evidence type="ECO:0000259" key="1">
    <source>
        <dbReference type="SMART" id="SM00829"/>
    </source>
</evidence>
<comment type="caution">
    <text evidence="2">The sequence shown here is derived from an EMBL/GenBank/DDBJ whole genome shotgun (WGS) entry which is preliminary data.</text>
</comment>
<dbReference type="Gene3D" id="3.90.180.10">
    <property type="entry name" value="Medium-chain alcohol dehydrogenases, catalytic domain"/>
    <property type="match status" value="1"/>
</dbReference>
<dbReference type="Gene3D" id="3.40.50.720">
    <property type="entry name" value="NAD(P)-binding Rossmann-like Domain"/>
    <property type="match status" value="1"/>
</dbReference>
<feature type="domain" description="Enoyl reductase (ER)" evidence="1">
    <location>
        <begin position="16"/>
        <end position="369"/>
    </location>
</feature>
<dbReference type="InterPro" id="IPR051397">
    <property type="entry name" value="Zn-ADH-like_protein"/>
</dbReference>
<reference evidence="2 3" key="1">
    <citation type="journal article" date="2013" name="Curr. Biol.">
        <title>The Genome of the Foraminiferan Reticulomyxa filosa.</title>
        <authorList>
            <person name="Glockner G."/>
            <person name="Hulsmann N."/>
            <person name="Schleicher M."/>
            <person name="Noegel A.A."/>
            <person name="Eichinger L."/>
            <person name="Gallinger C."/>
            <person name="Pawlowski J."/>
            <person name="Sierra R."/>
            <person name="Euteneuer U."/>
            <person name="Pillet L."/>
            <person name="Moustafa A."/>
            <person name="Platzer M."/>
            <person name="Groth M."/>
            <person name="Szafranski K."/>
            <person name="Schliwa M."/>
        </authorList>
    </citation>
    <scope>NUCLEOTIDE SEQUENCE [LARGE SCALE GENOMIC DNA]</scope>
</reference>
<dbReference type="Pfam" id="PF00107">
    <property type="entry name" value="ADH_zinc_N"/>
    <property type="match status" value="1"/>
</dbReference>